<keyword evidence="2" id="KW-1185">Reference proteome</keyword>
<evidence type="ECO:0000313" key="2">
    <source>
        <dbReference type="Proteomes" id="UP000241701"/>
    </source>
</evidence>
<sequence length="82" mass="9259">MSCDQPRAARPFIPFAHDQFMRVLSSTLRQLFWMSSPCCQAHPRSLFFQGFPLTSLNQTGIRACKIGLDTTLRTLTTSTSHP</sequence>
<dbReference type="EMBL" id="MG428990">
    <property type="protein sequence ID" value="AUG87737.1"/>
    <property type="molecule type" value="Genomic_DNA"/>
</dbReference>
<reference evidence="2" key="1">
    <citation type="submission" date="2017-11" db="EMBL/GenBank/DDBJ databases">
        <title>Complete Genome of Klebsiella pneumoniae Myophage Menlow.</title>
        <authorList>
            <person name="Newkirk H.N."/>
            <person name="Lessor L."/>
            <person name="Liu M."/>
        </authorList>
    </citation>
    <scope>NUCLEOTIDE SEQUENCE [LARGE SCALE GENOMIC DNA]</scope>
</reference>
<name>A0A2H5BN42_9CAUD</name>
<accession>A0A2H5BN42</accession>
<protein>
    <submittedName>
        <fullName evidence="1">Uncharacterized protein</fullName>
    </submittedName>
</protein>
<proteinExistence type="predicted"/>
<organism evidence="1 2">
    <name type="scientific">Klebsiella phage Menlow</name>
    <dbReference type="NCBI Taxonomy" id="2054273"/>
    <lineage>
        <taxon>Viruses</taxon>
        <taxon>Duplodnaviria</taxon>
        <taxon>Heunggongvirae</taxon>
        <taxon>Uroviricota</taxon>
        <taxon>Caudoviricetes</taxon>
        <taxon>Pantevenvirales</taxon>
        <taxon>Ackermannviridae</taxon>
        <taxon>Taipeivirus</taxon>
        <taxon>Taipeivirus menlow</taxon>
    </lineage>
</organism>
<dbReference type="Proteomes" id="UP000241701">
    <property type="component" value="Segment"/>
</dbReference>
<gene>
    <name evidence="1" type="ORF">CPT_Menlow_036</name>
</gene>
<evidence type="ECO:0000313" key="1">
    <source>
        <dbReference type="EMBL" id="AUG87737.1"/>
    </source>
</evidence>